<dbReference type="EMBL" id="FQVH01000009">
    <property type="protein sequence ID" value="SHF00190.1"/>
    <property type="molecule type" value="Genomic_DNA"/>
</dbReference>
<dbReference type="PANTHER" id="PTHR12110:SF41">
    <property type="entry name" value="INOSOSE DEHYDRATASE"/>
    <property type="match status" value="1"/>
</dbReference>
<accession>A0A1M4Y3D0</accession>
<proteinExistence type="predicted"/>
<dbReference type="STRING" id="1121256.SAMN02746089_01144"/>
<sequence>MLKIGVITDEISQDIRDVIKLMKKYGLKAVELRSIWDRQIFELDDEEINSLKQIFKRESVKVCAIASPVFKSHIDNKEEYDKHIKIFQRCIELSDVFETNIIRAFTFWRSDVKPSIDEICKLYLPIVEVAEKNKKYIAVENEPSVNLTNAALVKELIEKIDSEYVKALWDPANDIFEPYNEVPYPDGYGIIKDYIVHMHLKDAKKIDNEVKSVTFGEGDVDWKGQLRRLIQDGYDGYISLETHYRKRPLSEDLLNKPSGNTFSMGGYEASDECLYNLNKTLNEIGG</sequence>
<evidence type="ECO:0000313" key="3">
    <source>
        <dbReference type="Proteomes" id="UP000184088"/>
    </source>
</evidence>
<dbReference type="GO" id="GO:0016853">
    <property type="term" value="F:isomerase activity"/>
    <property type="evidence" value="ECO:0007669"/>
    <property type="project" value="UniProtKB-KW"/>
</dbReference>
<evidence type="ECO:0000313" key="2">
    <source>
        <dbReference type="EMBL" id="SHF00190.1"/>
    </source>
</evidence>
<dbReference type="Proteomes" id="UP000184088">
    <property type="component" value="Unassembled WGS sequence"/>
</dbReference>
<reference evidence="2 3" key="1">
    <citation type="submission" date="2016-11" db="EMBL/GenBank/DDBJ databases">
        <authorList>
            <person name="Jaros S."/>
            <person name="Januszkiewicz K."/>
            <person name="Wedrychowicz H."/>
        </authorList>
    </citation>
    <scope>NUCLEOTIDE SEQUENCE [LARGE SCALE GENOMIC DNA]</scope>
    <source>
        <strain evidence="2 3">DSM 17918</strain>
    </source>
</reference>
<keyword evidence="3" id="KW-1185">Reference proteome</keyword>
<dbReference type="PANTHER" id="PTHR12110">
    <property type="entry name" value="HYDROXYPYRUVATE ISOMERASE"/>
    <property type="match status" value="1"/>
</dbReference>
<keyword evidence="2" id="KW-0413">Isomerase</keyword>
<dbReference type="InterPro" id="IPR013022">
    <property type="entry name" value="Xyl_isomerase-like_TIM-brl"/>
</dbReference>
<protein>
    <submittedName>
        <fullName evidence="2">Sugar phosphate isomerase/epimerase</fullName>
    </submittedName>
</protein>
<dbReference type="RefSeq" id="WP_073342600.1">
    <property type="nucleotide sequence ID" value="NZ_FQVH01000009.1"/>
</dbReference>
<dbReference type="SUPFAM" id="SSF51658">
    <property type="entry name" value="Xylose isomerase-like"/>
    <property type="match status" value="1"/>
</dbReference>
<dbReference type="InterPro" id="IPR036237">
    <property type="entry name" value="Xyl_isomerase-like_sf"/>
</dbReference>
<name>A0A1M4Y3D0_9THEO</name>
<dbReference type="OrthoDB" id="9814946at2"/>
<gene>
    <name evidence="2" type="ORF">SAMN02746089_01144</name>
</gene>
<dbReference type="InterPro" id="IPR050312">
    <property type="entry name" value="IolE/XylAMocC-like"/>
</dbReference>
<feature type="domain" description="Xylose isomerase-like TIM barrel" evidence="1">
    <location>
        <begin position="20"/>
        <end position="248"/>
    </location>
</feature>
<organism evidence="2 3">
    <name type="scientific">Caldanaerobius fijiensis DSM 17918</name>
    <dbReference type="NCBI Taxonomy" id="1121256"/>
    <lineage>
        <taxon>Bacteria</taxon>
        <taxon>Bacillati</taxon>
        <taxon>Bacillota</taxon>
        <taxon>Clostridia</taxon>
        <taxon>Thermoanaerobacterales</taxon>
        <taxon>Thermoanaerobacteraceae</taxon>
        <taxon>Caldanaerobius</taxon>
    </lineage>
</organism>
<dbReference type="Pfam" id="PF01261">
    <property type="entry name" value="AP_endonuc_2"/>
    <property type="match status" value="1"/>
</dbReference>
<dbReference type="AlphaFoldDB" id="A0A1M4Y3D0"/>
<dbReference type="Gene3D" id="3.20.20.150">
    <property type="entry name" value="Divalent-metal-dependent TIM barrel enzymes"/>
    <property type="match status" value="1"/>
</dbReference>
<evidence type="ECO:0000259" key="1">
    <source>
        <dbReference type="Pfam" id="PF01261"/>
    </source>
</evidence>